<dbReference type="InterPro" id="IPR046373">
    <property type="entry name" value="Acyl-CoA_Oxase/DH_mid-dom_sf"/>
</dbReference>
<dbReference type="Gene3D" id="1.10.540.10">
    <property type="entry name" value="Acyl-CoA dehydrogenase/oxidase, N-terminal domain"/>
    <property type="match status" value="1"/>
</dbReference>
<evidence type="ECO:0000259" key="2">
    <source>
        <dbReference type="Pfam" id="PF02771"/>
    </source>
</evidence>
<feature type="domain" description="Acyl-CoA dehydrogenase C-terminal" evidence="3">
    <location>
        <begin position="223"/>
        <end position="352"/>
    </location>
</feature>
<keyword evidence="5" id="KW-1185">Reference proteome</keyword>
<dbReference type="InterPro" id="IPR009100">
    <property type="entry name" value="AcylCoA_DH/oxidase_NM_dom_sf"/>
</dbReference>
<dbReference type="PANTHER" id="PTHR43884">
    <property type="entry name" value="ACYL-COA DEHYDROGENASE"/>
    <property type="match status" value="1"/>
</dbReference>
<evidence type="ECO:0000259" key="3">
    <source>
        <dbReference type="Pfam" id="PF08028"/>
    </source>
</evidence>
<feature type="domain" description="Acyl-CoA dehydrogenase/oxidase N-terminal" evidence="2">
    <location>
        <begin position="15"/>
        <end position="88"/>
    </location>
</feature>
<dbReference type="SUPFAM" id="SSF47203">
    <property type="entry name" value="Acyl-CoA dehydrogenase C-terminal domain-like"/>
    <property type="match status" value="1"/>
</dbReference>
<dbReference type="AlphaFoldDB" id="A0A9Y2NH92"/>
<accession>A0A9Y2NH92</accession>
<dbReference type="Gene3D" id="1.20.140.10">
    <property type="entry name" value="Butyryl-CoA Dehydrogenase, subunit A, domain 3"/>
    <property type="match status" value="1"/>
</dbReference>
<dbReference type="PANTHER" id="PTHR43884:SF12">
    <property type="entry name" value="ISOVALERYL-COA DEHYDROGENASE, MITOCHONDRIAL-RELATED"/>
    <property type="match status" value="1"/>
</dbReference>
<evidence type="ECO:0000256" key="1">
    <source>
        <dbReference type="ARBA" id="ARBA00023002"/>
    </source>
</evidence>
<dbReference type="Pfam" id="PF02771">
    <property type="entry name" value="Acyl-CoA_dh_N"/>
    <property type="match status" value="1"/>
</dbReference>
<reference evidence="4 5" key="1">
    <citation type="submission" date="2023-06" db="EMBL/GenBank/DDBJ databases">
        <authorList>
            <person name="Oyuntsetseg B."/>
            <person name="Kim S.B."/>
        </authorList>
    </citation>
    <scope>NUCLEOTIDE SEQUENCE [LARGE SCALE GENOMIC DNA]</scope>
    <source>
        <strain evidence="4 5">4-36</strain>
    </source>
</reference>
<organism evidence="4 5">
    <name type="scientific">Amycolatopsis mongoliensis</name>
    <dbReference type="NCBI Taxonomy" id="715475"/>
    <lineage>
        <taxon>Bacteria</taxon>
        <taxon>Bacillati</taxon>
        <taxon>Actinomycetota</taxon>
        <taxon>Actinomycetes</taxon>
        <taxon>Pseudonocardiales</taxon>
        <taxon>Pseudonocardiaceae</taxon>
        <taxon>Amycolatopsis</taxon>
    </lineage>
</organism>
<dbReference type="GO" id="GO:0050660">
    <property type="term" value="F:flavin adenine dinucleotide binding"/>
    <property type="evidence" value="ECO:0007669"/>
    <property type="project" value="InterPro"/>
</dbReference>
<proteinExistence type="predicted"/>
<protein>
    <submittedName>
        <fullName evidence="4">Acyl-CoA dehydrogenase family protein</fullName>
    </submittedName>
</protein>
<dbReference type="Pfam" id="PF08028">
    <property type="entry name" value="Acyl-CoA_dh_2"/>
    <property type="match status" value="1"/>
</dbReference>
<dbReference type="Gene3D" id="2.40.110.10">
    <property type="entry name" value="Butyryl-CoA Dehydrogenase, subunit A, domain 2"/>
    <property type="match status" value="1"/>
</dbReference>
<gene>
    <name evidence="4" type="ORF">QRX60_36230</name>
</gene>
<sequence>MARTWGTSPAFDAALAEVARRAGEFTRRRHVPRDAIDKFRLAGFYRATTPKCFGGDARPPAEFLRMVERMSEVDGSAGWVASFGSSGVYLAALPPETQELLYADGPDLVFAGALFPVQPAEEVPGGFRVRGQWRLASGCLAADYLGVGIGTGGTGRPRTAVLPAARAEVVETWDAVGMRGTGSHDLRVDDVVVPAEWTFVRGGGATIDEPLYRYPALAYASQVLAVVNLGIARAALNHVTGFGAGRAGLTGGPVLADRAYARIALAKAEADLRSVRAFFYEVTEEAWQMAVTGTPGPEQVSLLRLAAAHAARVGFDVVRAAYTLGGSAAIEADHPLQRHLRDAAVVPQHAFLTEAMYDAAGAVFLGAQPFPGYL</sequence>
<dbReference type="InterPro" id="IPR036250">
    <property type="entry name" value="AcylCo_DH-like_C"/>
</dbReference>
<dbReference type="InterPro" id="IPR013786">
    <property type="entry name" value="AcylCoA_DH/ox_N"/>
</dbReference>
<dbReference type="GO" id="GO:0003995">
    <property type="term" value="F:acyl-CoA dehydrogenase activity"/>
    <property type="evidence" value="ECO:0007669"/>
    <property type="project" value="TreeGrafter"/>
</dbReference>
<dbReference type="InterPro" id="IPR013107">
    <property type="entry name" value="Acyl-CoA_DH_C"/>
</dbReference>
<dbReference type="EMBL" id="CP127295">
    <property type="protein sequence ID" value="WIX99462.1"/>
    <property type="molecule type" value="Genomic_DNA"/>
</dbReference>
<dbReference type="InterPro" id="IPR037069">
    <property type="entry name" value="AcylCoA_DH/ox_N_sf"/>
</dbReference>
<dbReference type="SUPFAM" id="SSF56645">
    <property type="entry name" value="Acyl-CoA dehydrogenase NM domain-like"/>
    <property type="match status" value="1"/>
</dbReference>
<dbReference type="Proteomes" id="UP001239397">
    <property type="component" value="Chromosome"/>
</dbReference>
<dbReference type="RefSeq" id="WP_285995944.1">
    <property type="nucleotide sequence ID" value="NZ_CP127295.1"/>
</dbReference>
<name>A0A9Y2NH92_9PSEU</name>
<evidence type="ECO:0000313" key="5">
    <source>
        <dbReference type="Proteomes" id="UP001239397"/>
    </source>
</evidence>
<evidence type="ECO:0000313" key="4">
    <source>
        <dbReference type="EMBL" id="WIX99462.1"/>
    </source>
</evidence>
<dbReference type="KEGG" id="amog:QRX60_36230"/>
<keyword evidence="1" id="KW-0560">Oxidoreductase</keyword>
<dbReference type="PIRSF" id="PIRSF016578">
    <property type="entry name" value="HsaA"/>
    <property type="match status" value="1"/>
</dbReference>